<dbReference type="SMART" id="SM00228">
    <property type="entry name" value="PDZ"/>
    <property type="match status" value="1"/>
</dbReference>
<dbReference type="InterPro" id="IPR003591">
    <property type="entry name" value="Leu-rich_rpt_typical-subtyp"/>
</dbReference>
<dbReference type="SMART" id="SM00369">
    <property type="entry name" value="LRR_TYP"/>
    <property type="match status" value="11"/>
</dbReference>
<dbReference type="SUPFAM" id="SSF50156">
    <property type="entry name" value="PDZ domain-like"/>
    <property type="match status" value="1"/>
</dbReference>
<dbReference type="Proteomes" id="UP000265120">
    <property type="component" value="Chromosome 2"/>
</dbReference>
<dbReference type="SMART" id="SM00365">
    <property type="entry name" value="LRR_SD22"/>
    <property type="match status" value="6"/>
</dbReference>
<dbReference type="InterPro" id="IPR001611">
    <property type="entry name" value="Leu-rich_rpt"/>
</dbReference>
<feature type="region of interest" description="Disordered" evidence="14">
    <location>
        <begin position="1161"/>
        <end position="1190"/>
    </location>
</feature>
<organism evidence="17 18">
    <name type="scientific">Cynoglossus semilaevis</name>
    <name type="common">Tongue sole</name>
    <dbReference type="NCBI Taxonomy" id="244447"/>
    <lineage>
        <taxon>Eukaryota</taxon>
        <taxon>Metazoa</taxon>
        <taxon>Chordata</taxon>
        <taxon>Craniata</taxon>
        <taxon>Vertebrata</taxon>
        <taxon>Euteleostomi</taxon>
        <taxon>Actinopterygii</taxon>
        <taxon>Neopterygii</taxon>
        <taxon>Teleostei</taxon>
        <taxon>Neoteleostei</taxon>
        <taxon>Acanthomorphata</taxon>
        <taxon>Carangaria</taxon>
        <taxon>Pleuronectiformes</taxon>
        <taxon>Pleuronectoidei</taxon>
        <taxon>Cynoglossidae</taxon>
        <taxon>Cynoglossinae</taxon>
        <taxon>Cynoglossus</taxon>
    </lineage>
</organism>
<evidence type="ECO:0000256" key="9">
    <source>
        <dbReference type="ARBA" id="ARBA00034105"/>
    </source>
</evidence>
<accession>A0A3P8WTU2</accession>
<dbReference type="FunFam" id="2.30.42.10:FF:000036">
    <property type="entry name" value="Erbin isoform 7"/>
    <property type="match status" value="1"/>
</dbReference>
<keyword evidence="3" id="KW-0488">Methylation</keyword>
<evidence type="ECO:0000313" key="17">
    <source>
        <dbReference type="Ensembl" id="ENSCSEP00000029927.1"/>
    </source>
</evidence>
<dbReference type="InterPro" id="IPR032675">
    <property type="entry name" value="LRR_dom_sf"/>
</dbReference>
<proteinExistence type="inferred from homology"/>
<comment type="subcellular location">
    <subcellularLocation>
        <location evidence="1">Cytoplasm</location>
    </subcellularLocation>
    <subcellularLocation>
        <location evidence="9">Postsynaptic density</location>
    </subcellularLocation>
</comment>
<evidence type="ECO:0000256" key="5">
    <source>
        <dbReference type="ARBA" id="ARBA00022553"/>
    </source>
</evidence>
<keyword evidence="4" id="KW-0963">Cytoplasm</keyword>
<evidence type="ECO:0000256" key="4">
    <source>
        <dbReference type="ARBA" id="ARBA00022490"/>
    </source>
</evidence>
<keyword evidence="6" id="KW-0433">Leucine-rich repeat</keyword>
<dbReference type="GO" id="GO:0098887">
    <property type="term" value="P:neurotransmitter receptor transport, endosome to postsynaptic membrane"/>
    <property type="evidence" value="ECO:0007669"/>
    <property type="project" value="TreeGrafter"/>
</dbReference>
<feature type="compositionally biased region" description="Low complexity" evidence="14">
    <location>
        <begin position="652"/>
        <end position="673"/>
    </location>
</feature>
<comment type="similarity">
    <text evidence="2">Belongs to the LAP (LRR and PDZ) protein family.</text>
</comment>
<dbReference type="SMART" id="SM00364">
    <property type="entry name" value="LRR_BAC"/>
    <property type="match status" value="11"/>
</dbReference>
<dbReference type="GO" id="GO:0005829">
    <property type="term" value="C:cytosol"/>
    <property type="evidence" value="ECO:0007669"/>
    <property type="project" value="UniProtKB-ARBA"/>
</dbReference>
<evidence type="ECO:0000256" key="12">
    <source>
        <dbReference type="ARBA" id="ARBA00072644"/>
    </source>
</evidence>
<dbReference type="InterPro" id="IPR055414">
    <property type="entry name" value="LRR_R13L4/SHOC2-like"/>
</dbReference>
<dbReference type="Ensembl" id="ENSCSET00000030330.1">
    <property type="protein sequence ID" value="ENSCSEP00000029927.1"/>
    <property type="gene ID" value="ENSCSEG00000019005.1"/>
</dbReference>
<dbReference type="FunFam" id="3.80.10.10:FF:000118">
    <property type="entry name" value="Leucine rich repeat containing 7"/>
    <property type="match status" value="1"/>
</dbReference>
<feature type="chain" id="PRO_5018219501" description="Leucine-rich repeat-containing protein 7" evidence="15">
    <location>
        <begin position="28"/>
        <end position="1469"/>
    </location>
</feature>
<reference evidence="17" key="2">
    <citation type="submission" date="2025-08" db="UniProtKB">
        <authorList>
            <consortium name="Ensembl"/>
        </authorList>
    </citation>
    <scope>IDENTIFICATION</scope>
</reference>
<evidence type="ECO:0000256" key="3">
    <source>
        <dbReference type="ARBA" id="ARBA00022481"/>
    </source>
</evidence>
<dbReference type="PROSITE" id="PS50106">
    <property type="entry name" value="PDZ"/>
    <property type="match status" value="1"/>
</dbReference>
<evidence type="ECO:0000256" key="11">
    <source>
        <dbReference type="ARBA" id="ARBA00062225"/>
    </source>
</evidence>
<keyword evidence="15" id="KW-0732">Signal</keyword>
<evidence type="ECO:0000256" key="1">
    <source>
        <dbReference type="ARBA" id="ARBA00004496"/>
    </source>
</evidence>
<evidence type="ECO:0000256" key="2">
    <source>
        <dbReference type="ARBA" id="ARBA00007772"/>
    </source>
</evidence>
<evidence type="ECO:0000256" key="13">
    <source>
        <dbReference type="ARBA" id="ARBA00078841"/>
    </source>
</evidence>
<evidence type="ECO:0000256" key="7">
    <source>
        <dbReference type="ARBA" id="ARBA00022737"/>
    </source>
</evidence>
<evidence type="ECO:0000256" key="10">
    <source>
        <dbReference type="ARBA" id="ARBA00059232"/>
    </source>
</evidence>
<reference evidence="17" key="3">
    <citation type="submission" date="2025-09" db="UniProtKB">
        <authorList>
            <consortium name="Ensembl"/>
        </authorList>
    </citation>
    <scope>IDENTIFICATION</scope>
</reference>
<dbReference type="PANTHER" id="PTHR23119">
    <property type="entry name" value="DISCS LARGE"/>
    <property type="match status" value="1"/>
</dbReference>
<feature type="compositionally biased region" description="Polar residues" evidence="14">
    <location>
        <begin position="786"/>
        <end position="821"/>
    </location>
</feature>
<comment type="subunit">
    <text evidence="11">Interacts with CNKSR2 and DLG4. Interacts with CTNND2/Catenin delta-2. Forms a complex with N-cadherin through CTNND2. Interacts with CAMK2A.</text>
</comment>
<evidence type="ECO:0000256" key="15">
    <source>
        <dbReference type="SAM" id="SignalP"/>
    </source>
</evidence>
<dbReference type="GO" id="GO:0045211">
    <property type="term" value="C:postsynaptic membrane"/>
    <property type="evidence" value="ECO:0007669"/>
    <property type="project" value="TreeGrafter"/>
</dbReference>
<feature type="region of interest" description="Disordered" evidence="14">
    <location>
        <begin position="1047"/>
        <end position="1074"/>
    </location>
</feature>
<comment type="function">
    <text evidence="10">Required for normal synaptic spine architecture and function. Necessary for DISC1 and GRM5 localization to postsynaptic density complexes and for both N-methyl D-aspartate receptor-dependent and metabotropic glutamate receptor-dependent long term depression.</text>
</comment>
<dbReference type="GO" id="GO:0005912">
    <property type="term" value="C:adherens junction"/>
    <property type="evidence" value="ECO:0007669"/>
    <property type="project" value="TreeGrafter"/>
</dbReference>
<dbReference type="GO" id="GO:0019901">
    <property type="term" value="F:protein kinase binding"/>
    <property type="evidence" value="ECO:0007669"/>
    <property type="project" value="TreeGrafter"/>
</dbReference>
<dbReference type="InterPro" id="IPR050614">
    <property type="entry name" value="Synaptic_Scaffolding_LAP-MAGUK"/>
</dbReference>
<dbReference type="GO" id="GO:0014069">
    <property type="term" value="C:postsynaptic density"/>
    <property type="evidence" value="ECO:0007669"/>
    <property type="project" value="UniProtKB-SubCell"/>
</dbReference>
<protein>
    <recommendedName>
        <fullName evidence="12">Leucine-rich repeat-containing protein 7</fullName>
    </recommendedName>
    <alternativeName>
        <fullName evidence="13">Densin-180</fullName>
    </alternativeName>
</protein>
<feature type="domain" description="PDZ" evidence="16">
    <location>
        <begin position="1378"/>
        <end position="1467"/>
    </location>
</feature>
<feature type="signal peptide" evidence="15">
    <location>
        <begin position="1"/>
        <end position="27"/>
    </location>
</feature>
<dbReference type="Pfam" id="PF23598">
    <property type="entry name" value="LRR_14"/>
    <property type="match status" value="1"/>
</dbReference>
<evidence type="ECO:0000256" key="8">
    <source>
        <dbReference type="ARBA" id="ARBA00023018"/>
    </source>
</evidence>
<feature type="region of interest" description="Disordered" evidence="14">
    <location>
        <begin position="645"/>
        <end position="884"/>
    </location>
</feature>
<dbReference type="SUPFAM" id="SSF52058">
    <property type="entry name" value="L domain-like"/>
    <property type="match status" value="2"/>
</dbReference>
<feature type="compositionally biased region" description="Basic and acidic residues" evidence="14">
    <location>
        <begin position="844"/>
        <end position="855"/>
    </location>
</feature>
<evidence type="ECO:0000313" key="18">
    <source>
        <dbReference type="Proteomes" id="UP000265120"/>
    </source>
</evidence>
<dbReference type="PROSITE" id="PS51450">
    <property type="entry name" value="LRR"/>
    <property type="match status" value="4"/>
</dbReference>
<dbReference type="FunFam" id="3.80.10.10:FF:000061">
    <property type="entry name" value="leucine-rich repeat-containing protein 7 isoform X1"/>
    <property type="match status" value="1"/>
</dbReference>
<keyword evidence="8" id="KW-0770">Synapse</keyword>
<feature type="compositionally biased region" description="Polar residues" evidence="14">
    <location>
        <begin position="701"/>
        <end position="712"/>
    </location>
</feature>
<dbReference type="CDD" id="cd06749">
    <property type="entry name" value="PDZ_densin_erbin-like"/>
    <property type="match status" value="1"/>
</dbReference>
<dbReference type="Gene3D" id="3.80.10.10">
    <property type="entry name" value="Ribonuclease Inhibitor"/>
    <property type="match status" value="2"/>
</dbReference>
<dbReference type="Gene3D" id="2.30.42.10">
    <property type="match status" value="1"/>
</dbReference>
<dbReference type="InterPro" id="IPR036034">
    <property type="entry name" value="PDZ_sf"/>
</dbReference>
<dbReference type="GO" id="GO:0016323">
    <property type="term" value="C:basolateral plasma membrane"/>
    <property type="evidence" value="ECO:0007669"/>
    <property type="project" value="TreeGrafter"/>
</dbReference>
<dbReference type="Pfam" id="PF13855">
    <property type="entry name" value="LRR_8"/>
    <property type="match status" value="3"/>
</dbReference>
<dbReference type="GO" id="GO:0098609">
    <property type="term" value="P:cell-cell adhesion"/>
    <property type="evidence" value="ECO:0007669"/>
    <property type="project" value="TreeGrafter"/>
</dbReference>
<evidence type="ECO:0000259" key="16">
    <source>
        <dbReference type="PROSITE" id="PS50106"/>
    </source>
</evidence>
<keyword evidence="5" id="KW-0597">Phosphoprotein</keyword>
<name>A0A3P8WTU2_CYNSE</name>
<dbReference type="GeneTree" id="ENSGT00940000156262"/>
<dbReference type="GO" id="GO:0043113">
    <property type="term" value="P:receptor clustering"/>
    <property type="evidence" value="ECO:0007669"/>
    <property type="project" value="TreeGrafter"/>
</dbReference>
<keyword evidence="7" id="KW-0677">Repeat</keyword>
<feature type="compositionally biased region" description="Polar residues" evidence="14">
    <location>
        <begin position="1161"/>
        <end position="1185"/>
    </location>
</feature>
<sequence length="1469" mass="165357">MSWKKNPFGILHLHRSLLSLLASTVQCLEMTTKRKLIGRLVPCRCFRGEEEVISVLDYSHCSLQQVPKEIFSFERTLEELYLDANQIEELPKQLFNCQALKKLSMPDNDLSNLPTTIASLVNLKELDISKNGIQEFPDNIKCCKGLSVVEASVNPITKLPDGFTQLLNLTQLFLNDAFLESLPSNFGRLSKLRILELRENHLKTMPKSIHRLTQLERLDLGSNEFSEMPEVLEQIHNLKELWLDNNSLQSIPGSIGKLRQLRYLDLAKNRIETLDTDISGCEALEDLLLSSNMLQHLPDTIGMLKKLTTLKVDDNQLTSLPNTIGSLSLLEELDCSCNELESLPPTIGYLHSLRTFAADENFLSELPREIGNCKNVTVMSLRSNKLEFLPDEIGQMTKLRVLNLSDNRLKNLPFTFTKLKDLAALWLSDNQSKALIPLQTEAHPETKQKVLTNYMFPQQPRHDEDYQSDSDSFNPTLWEEQRQQRMTVAFDFEDKKEEEDTSGKVKVCLRWLCLCLSLFPSLSMYLSPSLQVEINLKRYPTPYPEDLKNMVKSVQSLVGKSVHGPTWNTRTSAKNPMNHHALNPSVCLTALCQQDSMGGSPNDIRISDMRPTLVEPPMYKPKVVLLGKDKKESTDEEMDKLHCLNHSGSSATYSDYSPSQGSSGSSNPPTNTHSHTHSHALPHPHPPSFPKPIDSKPLLSQRETPPSGTLQQRGDRRPLSEPFDWAEAPHYDNTGFDAEESPLDPPSSNTSQGNPPLGSKPRSQSTHGRRPLLRQERIVGVPLELDTQTLPFHTNQRSTPDNDQQSSGASQNPWQNWTRTPSPLEDRTAFPSKLDLTPSSSPNPDRKEMDSRREQGAGPLPGSWTYHNNQGEQNRKDQLTVSGGNKVTVVMSKSSDRLSPMIKETRSKFKKSQSIDEIDIGSYKVYSIPVDSYSSIEQQTSLDRSELPSSLEQTSMARSQSAPMLDDELGFPGHGVINQNQSGPNQKPAIPQKAYHFDQNYNPQVNYVNHTPKALEYINQPGKTLPKELVSPRYRAYPPLEMFSFPQAPINTDGLASQQQQQQQQPIPSQRSRPGFLRRADSLVSSTELALFRRVHEAQQEALQEGDPPLYGRALAYSTAMEHAALSNMADSQSQMLHNKRNGRYDDDYAAYQEQKKSMSGYPTKSLTQRRPLSARSYSTETYGASQARPVSARPTMAALLEKMPPDYTLATCPEKSPEDTIKVRPVVPQKPEDITSKMPADWRQQLLRHIEAKRLDRTPSQQAAMLDNDQEVVSGNNQWTPYSLGRRDVPPDNLMKKVIIVQSLFLSLMKVFVWRNCSFRCHLKKNTFFSFHRVPTPTILHTSNQVVVTTHTNPRPQSARSLLQTKGQKSTDGFQEQLCVRIEKNPGLGFSISGGISGQGNPFKPSDMGIFVTRVQHDGPAASVLQPGDKILQANGHSFLHMEHETAVSLLKSFPRIVDLMVLRDIMD</sequence>
<evidence type="ECO:0000256" key="6">
    <source>
        <dbReference type="ARBA" id="ARBA00022614"/>
    </source>
</evidence>
<dbReference type="InterPro" id="IPR001478">
    <property type="entry name" value="PDZ"/>
</dbReference>
<evidence type="ECO:0000256" key="14">
    <source>
        <dbReference type="SAM" id="MobiDB-lite"/>
    </source>
</evidence>
<dbReference type="PANTHER" id="PTHR23119:SF48">
    <property type="entry name" value="LEUCINE-RICH REPEAT-CONTAINING PROTEIN 7"/>
    <property type="match status" value="1"/>
</dbReference>
<dbReference type="Pfam" id="PF00595">
    <property type="entry name" value="PDZ"/>
    <property type="match status" value="1"/>
</dbReference>
<dbReference type="GO" id="GO:0098968">
    <property type="term" value="P:neurotransmitter receptor transport postsynaptic membrane to endosome"/>
    <property type="evidence" value="ECO:0007669"/>
    <property type="project" value="TreeGrafter"/>
</dbReference>
<dbReference type="GO" id="GO:0045197">
    <property type="term" value="P:establishment or maintenance of epithelial cell apical/basal polarity"/>
    <property type="evidence" value="ECO:0007669"/>
    <property type="project" value="TreeGrafter"/>
</dbReference>
<keyword evidence="18" id="KW-1185">Reference proteome</keyword>
<reference evidence="17 18" key="1">
    <citation type="journal article" date="2014" name="Nat. Genet.">
        <title>Whole-genome sequence of a flatfish provides insights into ZW sex chromosome evolution and adaptation to a benthic lifestyle.</title>
        <authorList>
            <person name="Chen S."/>
            <person name="Zhang G."/>
            <person name="Shao C."/>
            <person name="Huang Q."/>
            <person name="Liu G."/>
            <person name="Zhang P."/>
            <person name="Song W."/>
            <person name="An N."/>
            <person name="Chalopin D."/>
            <person name="Volff J.N."/>
            <person name="Hong Y."/>
            <person name="Li Q."/>
            <person name="Sha Z."/>
            <person name="Zhou H."/>
            <person name="Xie M."/>
            <person name="Yu Q."/>
            <person name="Liu Y."/>
            <person name="Xiang H."/>
            <person name="Wang N."/>
            <person name="Wu K."/>
            <person name="Yang C."/>
            <person name="Zhou Q."/>
            <person name="Liao X."/>
            <person name="Yang L."/>
            <person name="Hu Q."/>
            <person name="Zhang J."/>
            <person name="Meng L."/>
            <person name="Jin L."/>
            <person name="Tian Y."/>
            <person name="Lian J."/>
            <person name="Yang J."/>
            <person name="Miao G."/>
            <person name="Liu S."/>
            <person name="Liang Z."/>
            <person name="Yan F."/>
            <person name="Li Y."/>
            <person name="Sun B."/>
            <person name="Zhang H."/>
            <person name="Zhang J."/>
            <person name="Zhu Y."/>
            <person name="Du M."/>
            <person name="Zhao Y."/>
            <person name="Schartl M."/>
            <person name="Tang Q."/>
            <person name="Wang J."/>
        </authorList>
    </citation>
    <scope>NUCLEOTIDE SEQUENCE</scope>
</reference>